<evidence type="ECO:0000313" key="5">
    <source>
        <dbReference type="Proteomes" id="UP000259570"/>
    </source>
</evidence>
<evidence type="ECO:0000256" key="1">
    <source>
        <dbReference type="SAM" id="MobiDB-lite"/>
    </source>
</evidence>
<evidence type="ECO:0000313" key="6">
    <source>
        <dbReference type="Proteomes" id="UP001167357"/>
    </source>
</evidence>
<dbReference type="EMBL" id="JAMBED010000016">
    <property type="protein sequence ID" value="MCL1551529.1"/>
    <property type="molecule type" value="Genomic_DNA"/>
</dbReference>
<feature type="region of interest" description="Disordered" evidence="1">
    <location>
        <begin position="53"/>
        <end position="76"/>
    </location>
</feature>
<protein>
    <submittedName>
        <fullName evidence="4">Uncharacterized protein</fullName>
    </submittedName>
</protein>
<dbReference type="Proteomes" id="UP001167357">
    <property type="component" value="Unassembled WGS sequence"/>
</dbReference>
<dbReference type="PROSITE" id="PS51257">
    <property type="entry name" value="PROKAR_LIPOPROTEIN"/>
    <property type="match status" value="1"/>
</dbReference>
<dbReference type="OrthoDB" id="6007927at2"/>
<evidence type="ECO:0000313" key="4">
    <source>
        <dbReference type="EMBL" id="RFF40640.1"/>
    </source>
</evidence>
<dbReference type="EMBL" id="QUZM01000009">
    <property type="protein sequence ID" value="RFF40640.1"/>
    <property type="molecule type" value="Genomic_DNA"/>
</dbReference>
<feature type="chain" id="PRO_5017802699" evidence="2">
    <location>
        <begin position="23"/>
        <end position="204"/>
    </location>
</feature>
<keyword evidence="6" id="KW-1185">Reference proteome</keyword>
<reference evidence="3" key="2">
    <citation type="submission" date="2022-04" db="EMBL/GenBank/DDBJ databases">
        <title>Genomic comparison of 19 strains of Xanthomonas nasturtii, a newly emerging watercress pathogen.</title>
        <authorList>
            <person name="Harrison J."/>
            <person name="Greer S."/>
            <person name="Hussain R."/>
            <person name="Lascelles D."/>
            <person name="Roberts M."/>
            <person name="Carter B."/>
            <person name="Bryning A."/>
            <person name="Carroll S."/>
            <person name="Aspin A."/>
            <person name="Cruz L."/>
            <person name="Cruz J."/>
            <person name="Grant M."/>
            <person name="Vicente J."/>
            <person name="Studholme D.J."/>
        </authorList>
    </citation>
    <scope>NUCLEOTIDE SEQUENCE</scope>
    <source>
        <strain evidence="3">10016B</strain>
    </source>
</reference>
<reference evidence="4 5" key="1">
    <citation type="submission" date="2018-08" db="EMBL/GenBank/DDBJ databases">
        <title>Genome sequencing of X. nasturtii WHRI 8984.</title>
        <authorList>
            <person name="Studholme D.J."/>
            <person name="Mchugh J."/>
            <person name="Vicente J."/>
        </authorList>
    </citation>
    <scope>NUCLEOTIDE SEQUENCE [LARGE SCALE GENOMIC DNA]</scope>
    <source>
        <strain evidence="4 5">WHRI 8984</strain>
    </source>
</reference>
<dbReference type="GeneID" id="97212267"/>
<sequence length="204" mass="20970">MKITLAVSVLLASLAACGMAHAEQYMDALALSAAATGDRFTSGQDRFRMLPGSVVSDPLPPGNAESGAARSARTQGTTVMTRPIGKIAARVGPYAVLLDTPANAARGVRAASTERKLAAAVNERTGRVVLVRPQLKLTGTTPTNATALASSSGGRIVYTSTVDHSAVIAYASVEQAQRALTSLQGNTGATQFSLVVSQAVMQPM</sequence>
<dbReference type="RefSeq" id="WP_116905411.1">
    <property type="nucleotide sequence ID" value="NZ_CP142084.2"/>
</dbReference>
<dbReference type="Proteomes" id="UP000259570">
    <property type="component" value="Unassembled WGS sequence"/>
</dbReference>
<accession>A0A3E1KNU4</accession>
<gene>
    <name evidence="4" type="ORF">DZD52_06510</name>
    <name evidence="3" type="ORF">M3O51_09420</name>
</gene>
<proteinExistence type="predicted"/>
<dbReference type="STRING" id="1843581.A7D16_11680"/>
<evidence type="ECO:0000256" key="2">
    <source>
        <dbReference type="SAM" id="SignalP"/>
    </source>
</evidence>
<name>A0A3E1KNU4_9XANT</name>
<dbReference type="AlphaFoldDB" id="A0A3E1KNU4"/>
<comment type="caution">
    <text evidence="4">The sequence shown here is derived from an EMBL/GenBank/DDBJ whole genome shotgun (WGS) entry which is preliminary data.</text>
</comment>
<organism evidence="4 5">
    <name type="scientific">Xanthomonas nasturtii</name>
    <dbReference type="NCBI Taxonomy" id="1843581"/>
    <lineage>
        <taxon>Bacteria</taxon>
        <taxon>Pseudomonadati</taxon>
        <taxon>Pseudomonadota</taxon>
        <taxon>Gammaproteobacteria</taxon>
        <taxon>Lysobacterales</taxon>
        <taxon>Lysobacteraceae</taxon>
        <taxon>Xanthomonas</taxon>
    </lineage>
</organism>
<feature type="signal peptide" evidence="2">
    <location>
        <begin position="1"/>
        <end position="22"/>
    </location>
</feature>
<keyword evidence="2" id="KW-0732">Signal</keyword>
<evidence type="ECO:0000313" key="3">
    <source>
        <dbReference type="EMBL" id="MCL1551529.1"/>
    </source>
</evidence>